<feature type="signal peptide" evidence="6">
    <location>
        <begin position="1"/>
        <end position="24"/>
    </location>
</feature>
<evidence type="ECO:0000256" key="6">
    <source>
        <dbReference type="SAM" id="SignalP"/>
    </source>
</evidence>
<feature type="active site" description="Nucleophile" evidence="5">
    <location>
        <position position="257"/>
    </location>
</feature>
<dbReference type="RefSeq" id="WP_310076231.1">
    <property type="nucleotide sequence ID" value="NZ_JAVDVX010000012.1"/>
</dbReference>
<dbReference type="SUPFAM" id="SSF49384">
    <property type="entry name" value="Carbohydrate-binding domain"/>
    <property type="match status" value="1"/>
</dbReference>
<gene>
    <name evidence="10" type="ORF">J2X05_004214</name>
</gene>
<evidence type="ECO:0000313" key="11">
    <source>
        <dbReference type="Proteomes" id="UP001253595"/>
    </source>
</evidence>
<dbReference type="InterPro" id="IPR012291">
    <property type="entry name" value="CBM2_carb-bd_dom_sf"/>
</dbReference>
<proteinExistence type="inferred from homology"/>
<reference evidence="10 11" key="1">
    <citation type="submission" date="2023-07" db="EMBL/GenBank/DDBJ databases">
        <title>Sorghum-associated microbial communities from plants grown in Nebraska, USA.</title>
        <authorList>
            <person name="Schachtman D."/>
        </authorList>
    </citation>
    <scope>NUCLEOTIDE SEQUENCE [LARGE SCALE GENOMIC DNA]</scope>
    <source>
        <strain evidence="10 11">BE190</strain>
    </source>
</reference>
<dbReference type="InterPro" id="IPR017853">
    <property type="entry name" value="GH"/>
</dbReference>
<dbReference type="Gene3D" id="2.60.40.290">
    <property type="match status" value="1"/>
</dbReference>
<dbReference type="PROSITE" id="PS51173">
    <property type="entry name" value="CBM2"/>
    <property type="match status" value="1"/>
</dbReference>
<evidence type="ECO:0000259" key="9">
    <source>
        <dbReference type="PROSITE" id="PS51764"/>
    </source>
</evidence>
<dbReference type="EMBL" id="JAVDVX010000012">
    <property type="protein sequence ID" value="MDR7092173.1"/>
    <property type="molecule type" value="Genomic_DNA"/>
</dbReference>
<evidence type="ECO:0000256" key="3">
    <source>
        <dbReference type="ARBA" id="ARBA00023157"/>
    </source>
</evidence>
<keyword evidence="6" id="KW-0732">Signal</keyword>
<evidence type="ECO:0000256" key="4">
    <source>
        <dbReference type="ARBA" id="ARBA00023295"/>
    </source>
</evidence>
<feature type="domain" description="CBM2" evidence="8">
    <location>
        <begin position="502"/>
        <end position="606"/>
    </location>
</feature>
<dbReference type="Pfam" id="PF00754">
    <property type="entry name" value="F5_F8_type_C"/>
    <property type="match status" value="1"/>
</dbReference>
<evidence type="ECO:0000256" key="5">
    <source>
        <dbReference type="PROSITE-ProRule" id="PRU01100"/>
    </source>
</evidence>
<dbReference type="Pfam" id="PF02156">
    <property type="entry name" value="Glyco_hydro_26"/>
    <property type="match status" value="1"/>
</dbReference>
<dbReference type="SMART" id="SM00637">
    <property type="entry name" value="CBD_II"/>
    <property type="match status" value="1"/>
</dbReference>
<dbReference type="SUPFAM" id="SSF51445">
    <property type="entry name" value="(Trans)glycosidases"/>
    <property type="match status" value="1"/>
</dbReference>
<dbReference type="InterPro" id="IPR022790">
    <property type="entry name" value="GH26_dom"/>
</dbReference>
<dbReference type="InterPro" id="IPR008965">
    <property type="entry name" value="CBM2/CBM3_carb-bd_dom_sf"/>
</dbReference>
<evidence type="ECO:0000256" key="2">
    <source>
        <dbReference type="ARBA" id="ARBA00022801"/>
    </source>
</evidence>
<comment type="similarity">
    <text evidence="1 5">Belongs to the glycosyl hydrolase 26 family.</text>
</comment>
<dbReference type="Proteomes" id="UP001253595">
    <property type="component" value="Unassembled WGS sequence"/>
</dbReference>
<dbReference type="Gene3D" id="2.60.120.260">
    <property type="entry name" value="Galactose-binding domain-like"/>
    <property type="match status" value="1"/>
</dbReference>
<dbReference type="PANTHER" id="PTHR40079:SF4">
    <property type="entry name" value="GH26 DOMAIN-CONTAINING PROTEIN-RELATED"/>
    <property type="match status" value="1"/>
</dbReference>
<feature type="active site" description="Proton donor" evidence="5">
    <location>
        <position position="165"/>
    </location>
</feature>
<dbReference type="InterPro" id="IPR001919">
    <property type="entry name" value="CBD2"/>
</dbReference>
<dbReference type="Pfam" id="PF00553">
    <property type="entry name" value="CBM_2"/>
    <property type="match status" value="1"/>
</dbReference>
<comment type="caution">
    <text evidence="10">The sequence shown here is derived from an EMBL/GenBank/DDBJ whole genome shotgun (WGS) entry which is preliminary data.</text>
</comment>
<sequence>MKKPFLAGFIISAASSLLASSALAQSSCGQTPADPDANLQAKNLLCYLKNNSFISGQTDMPDADKVQQWTGRYPAIIAFDFYRYTDGDTSETQKAIDFAKIKKGIVAFQWHWKCPRGGEYYTDCAFDQDMNNPNSKLYQDIDVVARELKKMGDAGVPVLFRPLHEANDNFMWWAKKGADNYKRLWKLIYDRVNAQGVNNVLWVFNGMASTGGYRSNMRDWYPGDNMVDSVTSDYYQSWTDYNTLKAIGNNKIVGIAETFNALNPANEPPFSFSIVWAFRDCYRTQGQPSSGDVKGCENSWRTAMSNSKTISIDQLPDFSATSSSSSSAGPVNLALGKAAVASSTEGAGYEAAKLVDGNGATRWASALNAANASVTIDLGSYYDLSGARLQWEAAYATAYNIQISTDNVNFSNPIFSKNNGAGGIENLSFVGQGRYLRINLTGKANPNWGYSLWEVSVFGDSTTASSVSSAASSDSISSAASSSSVASSSSRAASSSVASSASSAAPSQFTCTVTRTGSWSGGYQADVRVTNTGAAVNGWKVYLNFAQNAQITSGWNATLAGNGTTKVTATNVNYNGTLASGASTNFGFTGNTGANFSLPGCSGTSN</sequence>
<feature type="domain" description="GH26" evidence="9">
    <location>
        <begin position="26"/>
        <end position="313"/>
    </location>
</feature>
<keyword evidence="3" id="KW-1015">Disulfide bond</keyword>
<name>A0ABU1V4F6_9GAMM</name>
<evidence type="ECO:0000259" key="7">
    <source>
        <dbReference type="PROSITE" id="PS50022"/>
    </source>
</evidence>
<accession>A0ABU1V4F6</accession>
<evidence type="ECO:0000313" key="10">
    <source>
        <dbReference type="EMBL" id="MDR7092173.1"/>
    </source>
</evidence>
<feature type="chain" id="PRO_5047100686" evidence="6">
    <location>
        <begin position="25"/>
        <end position="606"/>
    </location>
</feature>
<dbReference type="Gene3D" id="3.20.20.80">
    <property type="entry name" value="Glycosidases"/>
    <property type="match status" value="1"/>
</dbReference>
<keyword evidence="2 5" id="KW-0378">Hydrolase</keyword>
<evidence type="ECO:0000259" key="8">
    <source>
        <dbReference type="PROSITE" id="PS51173"/>
    </source>
</evidence>
<dbReference type="InterPro" id="IPR008979">
    <property type="entry name" value="Galactose-bd-like_sf"/>
</dbReference>
<dbReference type="InterPro" id="IPR000421">
    <property type="entry name" value="FA58C"/>
</dbReference>
<dbReference type="PANTHER" id="PTHR40079">
    <property type="entry name" value="MANNAN ENDO-1,4-BETA-MANNOSIDASE E-RELATED"/>
    <property type="match status" value="1"/>
</dbReference>
<dbReference type="PROSITE" id="PS51764">
    <property type="entry name" value="GH26"/>
    <property type="match status" value="1"/>
</dbReference>
<evidence type="ECO:0000256" key="1">
    <source>
        <dbReference type="ARBA" id="ARBA00007754"/>
    </source>
</evidence>
<keyword evidence="11" id="KW-1185">Reference proteome</keyword>
<organism evidence="10 11">
    <name type="scientific">Cellvibrio fibrivorans</name>
    <dbReference type="NCBI Taxonomy" id="126350"/>
    <lineage>
        <taxon>Bacteria</taxon>
        <taxon>Pseudomonadati</taxon>
        <taxon>Pseudomonadota</taxon>
        <taxon>Gammaproteobacteria</taxon>
        <taxon>Cellvibrionales</taxon>
        <taxon>Cellvibrionaceae</taxon>
        <taxon>Cellvibrio</taxon>
    </lineage>
</organism>
<dbReference type="InterPro" id="IPR000805">
    <property type="entry name" value="Glyco_hydro_26"/>
</dbReference>
<protein>
    <submittedName>
        <fullName evidence="10">Uncharacterized protein</fullName>
    </submittedName>
</protein>
<feature type="domain" description="F5/8 type C" evidence="7">
    <location>
        <begin position="323"/>
        <end position="460"/>
    </location>
</feature>
<dbReference type="PROSITE" id="PS50022">
    <property type="entry name" value="FA58C_3"/>
    <property type="match status" value="1"/>
</dbReference>
<dbReference type="SUPFAM" id="SSF49785">
    <property type="entry name" value="Galactose-binding domain-like"/>
    <property type="match status" value="1"/>
</dbReference>
<keyword evidence="4 5" id="KW-0326">Glycosidase</keyword>